<protein>
    <submittedName>
        <fullName evidence="6">Uncharacterized protein</fullName>
    </submittedName>
</protein>
<dbReference type="Gene3D" id="1.10.287.2250">
    <property type="match status" value="1"/>
</dbReference>
<dbReference type="SUPFAM" id="SSF54001">
    <property type="entry name" value="Cysteine proteinases"/>
    <property type="match status" value="1"/>
</dbReference>
<feature type="domain" description="Cathepsin propeptide inhibitor" evidence="5">
    <location>
        <begin position="92"/>
        <end position="154"/>
    </location>
</feature>
<dbReference type="InterPro" id="IPR013201">
    <property type="entry name" value="Prot_inhib_I29"/>
</dbReference>
<accession>A0A9P0F0J3</accession>
<comment type="similarity">
    <text evidence="1">Belongs to the peptidase C1 family.</text>
</comment>
<proteinExistence type="inferred from homology"/>
<dbReference type="GO" id="GO:0006508">
    <property type="term" value="P:proteolysis"/>
    <property type="evidence" value="ECO:0007669"/>
    <property type="project" value="InterPro"/>
</dbReference>
<organism evidence="6 7">
    <name type="scientific">Bemisia tabaci</name>
    <name type="common">Sweetpotato whitefly</name>
    <name type="synonym">Aleurodes tabaci</name>
    <dbReference type="NCBI Taxonomy" id="7038"/>
    <lineage>
        <taxon>Eukaryota</taxon>
        <taxon>Metazoa</taxon>
        <taxon>Ecdysozoa</taxon>
        <taxon>Arthropoda</taxon>
        <taxon>Hexapoda</taxon>
        <taxon>Insecta</taxon>
        <taxon>Pterygota</taxon>
        <taxon>Neoptera</taxon>
        <taxon>Paraneoptera</taxon>
        <taxon>Hemiptera</taxon>
        <taxon>Sternorrhyncha</taxon>
        <taxon>Aleyrodoidea</taxon>
        <taxon>Aleyrodidae</taxon>
        <taxon>Aleyrodinae</taxon>
        <taxon>Bemisia</taxon>
    </lineage>
</organism>
<feature type="domain" description="Peptidase C1A papain C-terminal" evidence="4">
    <location>
        <begin position="222"/>
        <end position="441"/>
    </location>
</feature>
<dbReference type="EMBL" id="OU963871">
    <property type="protein sequence ID" value="CAH0383696.1"/>
    <property type="molecule type" value="Genomic_DNA"/>
</dbReference>
<evidence type="ECO:0000256" key="3">
    <source>
        <dbReference type="SAM" id="SignalP"/>
    </source>
</evidence>
<keyword evidence="7" id="KW-1185">Reference proteome</keyword>
<dbReference type="Proteomes" id="UP001152759">
    <property type="component" value="Chromosome 10"/>
</dbReference>
<evidence type="ECO:0000313" key="6">
    <source>
        <dbReference type="EMBL" id="CAH0383696.1"/>
    </source>
</evidence>
<dbReference type="GO" id="GO:0008234">
    <property type="term" value="F:cysteine-type peptidase activity"/>
    <property type="evidence" value="ECO:0007669"/>
    <property type="project" value="InterPro"/>
</dbReference>
<feature type="compositionally biased region" description="Polar residues" evidence="2">
    <location>
        <begin position="69"/>
        <end position="79"/>
    </location>
</feature>
<dbReference type="InterPro" id="IPR013128">
    <property type="entry name" value="Peptidase_C1A"/>
</dbReference>
<evidence type="ECO:0000256" key="1">
    <source>
        <dbReference type="ARBA" id="ARBA00008455"/>
    </source>
</evidence>
<feature type="region of interest" description="Disordered" evidence="2">
    <location>
        <begin position="169"/>
        <end position="218"/>
    </location>
</feature>
<evidence type="ECO:0000259" key="4">
    <source>
        <dbReference type="SMART" id="SM00645"/>
    </source>
</evidence>
<dbReference type="PANTHER" id="PTHR12411">
    <property type="entry name" value="CYSTEINE PROTEASE FAMILY C1-RELATED"/>
    <property type="match status" value="1"/>
</dbReference>
<dbReference type="SMART" id="SM00848">
    <property type="entry name" value="Inhibitor_I29"/>
    <property type="match status" value="1"/>
</dbReference>
<dbReference type="Gene3D" id="3.90.70.10">
    <property type="entry name" value="Cysteine proteinases"/>
    <property type="match status" value="1"/>
</dbReference>
<feature type="signal peptide" evidence="3">
    <location>
        <begin position="1"/>
        <end position="23"/>
    </location>
</feature>
<feature type="chain" id="PRO_5040366369" evidence="3">
    <location>
        <begin position="24"/>
        <end position="447"/>
    </location>
</feature>
<keyword evidence="3" id="KW-0732">Signal</keyword>
<dbReference type="InterPro" id="IPR038765">
    <property type="entry name" value="Papain-like_cys_pep_sf"/>
</dbReference>
<gene>
    <name evidence="6" type="ORF">BEMITA_LOCUS3119</name>
</gene>
<dbReference type="InterPro" id="IPR000668">
    <property type="entry name" value="Peptidase_C1A_C"/>
</dbReference>
<feature type="region of interest" description="Disordered" evidence="2">
    <location>
        <begin position="56"/>
        <end position="82"/>
    </location>
</feature>
<name>A0A9P0F0J3_BEMTA</name>
<dbReference type="SMART" id="SM00645">
    <property type="entry name" value="Pept_C1"/>
    <property type="match status" value="1"/>
</dbReference>
<dbReference type="Pfam" id="PF00112">
    <property type="entry name" value="Peptidase_C1"/>
    <property type="match status" value="1"/>
</dbReference>
<dbReference type="Pfam" id="PF08246">
    <property type="entry name" value="Inhibitor_I29"/>
    <property type="match status" value="1"/>
</dbReference>
<evidence type="ECO:0000313" key="7">
    <source>
        <dbReference type="Proteomes" id="UP001152759"/>
    </source>
</evidence>
<reference evidence="6" key="1">
    <citation type="submission" date="2021-12" db="EMBL/GenBank/DDBJ databases">
        <authorList>
            <person name="King R."/>
        </authorList>
    </citation>
    <scope>NUCLEOTIDE SEQUENCE</scope>
</reference>
<sequence length="447" mass="50063">METSSEIAAVGLLLFLHVFLTMGLPPASLASSKAYAPGEASHNPAAERRLAERNLLSKQGKSAVDTTAAGWSSKTTGSEIKNETSDMAEMKFNKFMKDFHKEYASPQEKLKRFQIFKQNLEYIRQGNYDHRKKDGTPGRVFGINKFADLTVEEFRDLYLVNLELPRGPKLESVDKGSPKSPPGKNTKSAEKGGGTTPIARSPTVRGEGSFAPTNRTRRQFPNPAYWSYTDREYYPEVGPHQGRCMACIEVALAGALAILNSKMANRDAGLLAAQQLLDCVPGNSCQVASTYSTLVTYLMNEYLCPDRWYPYRGITQSCRDRNVERKGLVKVQNYQILDNDDETETTLISKIQQSPFLVSLKGEYLMRYTGPDPIENCPNVDPNHTGVLVGYGESDDEVDYYLIRNTWGPNYGVLNGHVRVKRGTCSTHWALMGFRMTIHPDRQNDRK</sequence>
<evidence type="ECO:0000256" key="2">
    <source>
        <dbReference type="SAM" id="MobiDB-lite"/>
    </source>
</evidence>
<evidence type="ECO:0000259" key="5">
    <source>
        <dbReference type="SMART" id="SM00848"/>
    </source>
</evidence>
<dbReference type="AlphaFoldDB" id="A0A9P0F0J3"/>